<gene>
    <name evidence="1" type="ORF">AABD74_21235</name>
</gene>
<evidence type="ECO:0000313" key="1">
    <source>
        <dbReference type="EMBL" id="WYZ19677.1"/>
    </source>
</evidence>
<reference evidence="1 2" key="1">
    <citation type="submission" date="2024-03" db="EMBL/GenBank/DDBJ databases">
        <title>Flavobacterium soyae.</title>
        <authorList>
            <person name="Zheng W."/>
        </authorList>
    </citation>
    <scope>NUCLEOTIDE SEQUENCE [LARGE SCALE GENOMIC DNA]</scope>
    <source>
        <strain evidence="1 2">55</strain>
    </source>
</reference>
<dbReference type="Proteomes" id="UP001623852">
    <property type="component" value="Chromosome"/>
</dbReference>
<name>A0ABZ2UDV7_9FLAO</name>
<dbReference type="RefSeq" id="WP_406844221.1">
    <property type="nucleotide sequence ID" value="NZ_CP150845.1"/>
</dbReference>
<evidence type="ECO:0000313" key="2">
    <source>
        <dbReference type="Proteomes" id="UP001623852"/>
    </source>
</evidence>
<sequence>MQNRTEVKEILDYISEDQLDFFAKETMVDWNVKKLKGYKIPKISFCNELQNEIIKQVVIHCGGDPDKLQTFNT</sequence>
<accession>A0ABZ2UDV7</accession>
<keyword evidence="2" id="KW-1185">Reference proteome</keyword>
<dbReference type="EMBL" id="CP150845">
    <property type="protein sequence ID" value="WYZ19677.1"/>
    <property type="molecule type" value="Genomic_DNA"/>
</dbReference>
<organism evidence="1 2">
    <name type="scientific">Flavobacterium soyae</name>
    <dbReference type="NCBI Taxonomy" id="2903098"/>
    <lineage>
        <taxon>Bacteria</taxon>
        <taxon>Pseudomonadati</taxon>
        <taxon>Bacteroidota</taxon>
        <taxon>Flavobacteriia</taxon>
        <taxon>Flavobacteriales</taxon>
        <taxon>Flavobacteriaceae</taxon>
        <taxon>Flavobacterium</taxon>
    </lineage>
</organism>
<proteinExistence type="predicted"/>
<protein>
    <submittedName>
        <fullName evidence="1">Uncharacterized protein</fullName>
    </submittedName>
</protein>